<protein>
    <submittedName>
        <fullName evidence="4">DUF2510 domain-containing protein</fullName>
    </submittedName>
</protein>
<proteinExistence type="predicted"/>
<dbReference type="InterPro" id="IPR018929">
    <property type="entry name" value="DUF2510"/>
</dbReference>
<feature type="region of interest" description="Disordered" evidence="1">
    <location>
        <begin position="1"/>
        <end position="22"/>
    </location>
</feature>
<gene>
    <name evidence="4" type="ORF">FK219_011710</name>
</gene>
<dbReference type="EMBL" id="VIKT02000024">
    <property type="protein sequence ID" value="NHF63888.1"/>
    <property type="molecule type" value="Genomic_DNA"/>
</dbReference>
<evidence type="ECO:0000313" key="4">
    <source>
        <dbReference type="EMBL" id="NHF63888.1"/>
    </source>
</evidence>
<evidence type="ECO:0000313" key="5">
    <source>
        <dbReference type="Proteomes" id="UP000818266"/>
    </source>
</evidence>
<evidence type="ECO:0000256" key="1">
    <source>
        <dbReference type="SAM" id="MobiDB-lite"/>
    </source>
</evidence>
<organism evidence="4 5">
    <name type="scientific">Microcella pacifica</name>
    <dbReference type="NCBI Taxonomy" id="2591847"/>
    <lineage>
        <taxon>Bacteria</taxon>
        <taxon>Bacillati</taxon>
        <taxon>Actinomycetota</taxon>
        <taxon>Actinomycetes</taxon>
        <taxon>Micrococcales</taxon>
        <taxon>Microbacteriaceae</taxon>
        <taxon>Microcella</taxon>
    </lineage>
</organism>
<keyword evidence="5" id="KW-1185">Reference proteome</keyword>
<feature type="transmembrane region" description="Helical" evidence="2">
    <location>
        <begin position="132"/>
        <end position="156"/>
    </location>
</feature>
<accession>A0A9E5MJ75</accession>
<evidence type="ECO:0000256" key="2">
    <source>
        <dbReference type="SAM" id="Phobius"/>
    </source>
</evidence>
<dbReference type="Proteomes" id="UP000818266">
    <property type="component" value="Unassembled WGS sequence"/>
</dbReference>
<sequence>MSEGDDLDSVRPGWQPDPEREGYERWFDGTAFTGRAHREPDPFSAFSPAVARSLRPGPNRDARLARLGIALTILGFVAQLLASSGLVSVRGLDDTALVLLALATAATLAALTAVFAARGLHHAARLGGKGIATLALGVSIILGLAPVLLLVAIGLAGGAGLPG</sequence>
<reference evidence="4 5" key="1">
    <citation type="submission" date="2020-03" db="EMBL/GenBank/DDBJ databases">
        <title>Chryseoglobus sp. isolated from a deep-sea seamount.</title>
        <authorList>
            <person name="Zhang D.-C."/>
        </authorList>
    </citation>
    <scope>NUCLEOTIDE SEQUENCE [LARGE SCALE GENOMIC DNA]</scope>
    <source>
        <strain evidence="4 5">KN1116</strain>
    </source>
</reference>
<keyword evidence="2" id="KW-0472">Membrane</keyword>
<comment type="caution">
    <text evidence="4">The sequence shown here is derived from an EMBL/GenBank/DDBJ whole genome shotgun (WGS) entry which is preliminary data.</text>
</comment>
<keyword evidence="2" id="KW-1133">Transmembrane helix</keyword>
<evidence type="ECO:0000259" key="3">
    <source>
        <dbReference type="Pfam" id="PF10708"/>
    </source>
</evidence>
<feature type="domain" description="DUF2510" evidence="3">
    <location>
        <begin position="12"/>
        <end position="42"/>
    </location>
</feature>
<dbReference type="AlphaFoldDB" id="A0A9E5MJ75"/>
<dbReference type="RefSeq" id="WP_152584094.1">
    <property type="nucleotide sequence ID" value="NZ_JAVJPO010000024.1"/>
</dbReference>
<name>A0A9E5MJ75_9MICO</name>
<dbReference type="Pfam" id="PF10708">
    <property type="entry name" value="DUF2510"/>
    <property type="match status" value="1"/>
</dbReference>
<feature type="transmembrane region" description="Helical" evidence="2">
    <location>
        <begin position="96"/>
        <end position="120"/>
    </location>
</feature>
<dbReference type="OrthoDB" id="5244233at2"/>
<feature type="transmembrane region" description="Helical" evidence="2">
    <location>
        <begin position="64"/>
        <end position="84"/>
    </location>
</feature>
<keyword evidence="2" id="KW-0812">Transmembrane</keyword>